<organism evidence="1">
    <name type="scientific">marine sediment metagenome</name>
    <dbReference type="NCBI Taxonomy" id="412755"/>
    <lineage>
        <taxon>unclassified sequences</taxon>
        <taxon>metagenomes</taxon>
        <taxon>ecological metagenomes</taxon>
    </lineage>
</organism>
<comment type="caution">
    <text evidence="1">The sequence shown here is derived from an EMBL/GenBank/DDBJ whole genome shotgun (WGS) entry which is preliminary data.</text>
</comment>
<proteinExistence type="predicted"/>
<dbReference type="AlphaFoldDB" id="A0A0F9GCM8"/>
<protein>
    <submittedName>
        <fullName evidence="1">Uncharacterized protein</fullName>
    </submittedName>
</protein>
<reference evidence="1" key="1">
    <citation type="journal article" date="2015" name="Nature">
        <title>Complex archaea that bridge the gap between prokaryotes and eukaryotes.</title>
        <authorList>
            <person name="Spang A."/>
            <person name="Saw J.H."/>
            <person name="Jorgensen S.L."/>
            <person name="Zaremba-Niedzwiedzka K."/>
            <person name="Martijn J."/>
            <person name="Lind A.E."/>
            <person name="van Eijk R."/>
            <person name="Schleper C."/>
            <person name="Guy L."/>
            <person name="Ettema T.J."/>
        </authorList>
    </citation>
    <scope>NUCLEOTIDE SEQUENCE</scope>
</reference>
<sequence length="135" mass="15530">MKTLLSIIGIVIILTVMSCKVEPTNLSYTFTAEDFVGYWNHETYDRTIRINSVTQLEYIDTNWRIHSLVISDDGLSFTARKKTVHSTGVYYNESHFEGILIASDTLILTQTYSFYSKPDGTSTTNFTRFDEVYLK</sequence>
<evidence type="ECO:0000313" key="1">
    <source>
        <dbReference type="EMBL" id="KKL96533.1"/>
    </source>
</evidence>
<dbReference type="PROSITE" id="PS51257">
    <property type="entry name" value="PROKAR_LIPOPROTEIN"/>
    <property type="match status" value="1"/>
</dbReference>
<dbReference type="EMBL" id="LAZR01018407">
    <property type="protein sequence ID" value="KKL96533.1"/>
    <property type="molecule type" value="Genomic_DNA"/>
</dbReference>
<gene>
    <name evidence="1" type="ORF">LCGC14_1843490</name>
</gene>
<name>A0A0F9GCM8_9ZZZZ</name>
<accession>A0A0F9GCM8</accession>